<sequence>MEPKDLYQPFWNPHITSGVQELHDRGITGEGIVIGLLDSGIDLNHPALKVNILPSYDYCMDKKFEGGNNDFLGYGTVVASVAVGNSPEMTGVAPGAKVRMYAVTWSCTQDRKSYLEKLLQALIQAVNDGADVISISPGLNTPFSQDAVSVVISRIGKYVPVIMSASNGGHDGLYSGIAGAAADNVIAVGAYETNDLVTWPAVLSDSTGRKRNITYVGCVMGSDFERTFKAHYYDEICLMPPRGVNSTDRLVIAKVHGHCPAPRVVHIANWARYVGLVMLEEDEHLLNATLRLTFNAIQTYRIQPRRDHLTLLSEPYLNLNVTKYRVDNHTIRFQNDDSAANTYKITHQSFEVMYAKTDDGMIVKVPPRQVAENIVPYTFSEVTLKPGEEVSFSVKISPPKNLDLSHAPIFSGAFTITGKNGNRIWPEGKSVLFGPLTFPFEVFKPVRDEQVGLYETYVINNMGYGTTYMSFDLVDVDLDLRAYRFTPDGLKGFHGPSSPIDIDESDYLEGAPMRFRSPHMGVNNFTLDAFSNGKLVPFVSYRLFYRALKIFGNASKFED</sequence>
<reference evidence="10" key="1">
    <citation type="journal article" date="2018" name="Nat. Microbiol.">
        <title>Leveraging single-cell genomics to expand the fungal tree of life.</title>
        <authorList>
            <person name="Ahrendt S.R."/>
            <person name="Quandt C.A."/>
            <person name="Ciobanu D."/>
            <person name="Clum A."/>
            <person name="Salamov A."/>
            <person name="Andreopoulos B."/>
            <person name="Cheng J.F."/>
            <person name="Woyke T."/>
            <person name="Pelin A."/>
            <person name="Henrissat B."/>
            <person name="Reynolds N.K."/>
            <person name="Benny G.L."/>
            <person name="Smith M.E."/>
            <person name="James T.Y."/>
            <person name="Grigoriev I.V."/>
        </authorList>
    </citation>
    <scope>NUCLEOTIDE SEQUENCE [LARGE SCALE GENOMIC DNA]</scope>
    <source>
        <strain evidence="10">Baker2002</strain>
    </source>
</reference>
<dbReference type="SUPFAM" id="SSF52743">
    <property type="entry name" value="Subtilisin-like"/>
    <property type="match status" value="1"/>
</dbReference>
<dbReference type="InterPro" id="IPR015500">
    <property type="entry name" value="Peptidase_S8_subtilisin-rel"/>
</dbReference>
<keyword evidence="2" id="KW-0645">Protease</keyword>
<gene>
    <name evidence="9" type="ORF">METBISCDRAFT_27474</name>
</gene>
<keyword evidence="10" id="KW-1185">Reference proteome</keyword>
<evidence type="ECO:0000256" key="6">
    <source>
        <dbReference type="PROSITE-ProRule" id="PRU01240"/>
    </source>
</evidence>
<evidence type="ECO:0000256" key="5">
    <source>
        <dbReference type="ARBA" id="ARBA00022825"/>
    </source>
</evidence>
<dbReference type="InterPro" id="IPR036852">
    <property type="entry name" value="Peptidase_S8/S53_dom_sf"/>
</dbReference>
<evidence type="ECO:0000256" key="1">
    <source>
        <dbReference type="ARBA" id="ARBA00011073"/>
    </source>
</evidence>
<evidence type="ECO:0000256" key="2">
    <source>
        <dbReference type="ARBA" id="ARBA00022670"/>
    </source>
</evidence>
<feature type="domain" description="Peptidase S8/S53" evidence="7">
    <location>
        <begin position="29"/>
        <end position="196"/>
    </location>
</feature>
<evidence type="ECO:0000256" key="3">
    <source>
        <dbReference type="ARBA" id="ARBA00022729"/>
    </source>
</evidence>
<dbReference type="InterPro" id="IPR000209">
    <property type="entry name" value="Peptidase_S8/S53_dom"/>
</dbReference>
<dbReference type="OrthoDB" id="4090904at2759"/>
<dbReference type="PROSITE" id="PS51892">
    <property type="entry name" value="SUBTILASE"/>
    <property type="match status" value="1"/>
</dbReference>
<feature type="domain" description="C5a peptidase/Subtilisin-like protease SBT2-like Fn3-like" evidence="8">
    <location>
        <begin position="327"/>
        <end position="422"/>
    </location>
</feature>
<evidence type="ECO:0000313" key="10">
    <source>
        <dbReference type="Proteomes" id="UP000268321"/>
    </source>
</evidence>
<dbReference type="Pfam" id="PF06280">
    <property type="entry name" value="fn3_5"/>
    <property type="match status" value="1"/>
</dbReference>
<organism evidence="9 10">
    <name type="scientific">Metschnikowia bicuspidata</name>
    <dbReference type="NCBI Taxonomy" id="27322"/>
    <lineage>
        <taxon>Eukaryota</taxon>
        <taxon>Fungi</taxon>
        <taxon>Dikarya</taxon>
        <taxon>Ascomycota</taxon>
        <taxon>Saccharomycotina</taxon>
        <taxon>Pichiomycetes</taxon>
        <taxon>Metschnikowiaceae</taxon>
        <taxon>Metschnikowia</taxon>
    </lineage>
</organism>
<dbReference type="GO" id="GO:0006508">
    <property type="term" value="P:proteolysis"/>
    <property type="evidence" value="ECO:0007669"/>
    <property type="project" value="UniProtKB-KW"/>
</dbReference>
<name>A0A4V1J2Z7_9ASCO</name>
<proteinExistence type="inferred from homology"/>
<dbReference type="InterPro" id="IPR023827">
    <property type="entry name" value="Peptidase_S8_Asp-AS"/>
</dbReference>
<dbReference type="EMBL" id="ML004461">
    <property type="protein sequence ID" value="RKP30299.1"/>
    <property type="molecule type" value="Genomic_DNA"/>
</dbReference>
<dbReference type="GO" id="GO:0016020">
    <property type="term" value="C:membrane"/>
    <property type="evidence" value="ECO:0007669"/>
    <property type="project" value="InterPro"/>
</dbReference>
<dbReference type="Gene3D" id="3.40.50.200">
    <property type="entry name" value="Peptidase S8/S53 domain"/>
    <property type="match status" value="1"/>
</dbReference>
<dbReference type="GO" id="GO:0004252">
    <property type="term" value="F:serine-type endopeptidase activity"/>
    <property type="evidence" value="ECO:0007669"/>
    <property type="project" value="InterPro"/>
</dbReference>
<keyword evidence="5" id="KW-0720">Serine protease</keyword>
<evidence type="ECO:0000259" key="7">
    <source>
        <dbReference type="Pfam" id="PF00082"/>
    </source>
</evidence>
<comment type="similarity">
    <text evidence="1 6">Belongs to the peptidase S8 family.</text>
</comment>
<dbReference type="Pfam" id="PF00082">
    <property type="entry name" value="Peptidase_S8"/>
    <property type="match status" value="1"/>
</dbReference>
<protein>
    <submittedName>
        <fullName evidence="9">Subtilisin-like protein</fullName>
    </submittedName>
</protein>
<dbReference type="Proteomes" id="UP000268321">
    <property type="component" value="Unassembled WGS sequence"/>
</dbReference>
<comment type="caution">
    <text evidence="6">Lacks conserved residue(s) required for the propagation of feature annotation.</text>
</comment>
<dbReference type="AlphaFoldDB" id="A0A4V1J2Z7"/>
<keyword evidence="3" id="KW-0732">Signal</keyword>
<dbReference type="PANTHER" id="PTHR43806">
    <property type="entry name" value="PEPTIDASE S8"/>
    <property type="match status" value="1"/>
</dbReference>
<dbReference type="PRINTS" id="PR00723">
    <property type="entry name" value="SUBTILISIN"/>
</dbReference>
<evidence type="ECO:0000259" key="8">
    <source>
        <dbReference type="Pfam" id="PF06280"/>
    </source>
</evidence>
<dbReference type="PANTHER" id="PTHR43806:SF66">
    <property type="entry name" value="SERIN ENDOPEPTIDASE"/>
    <property type="match status" value="1"/>
</dbReference>
<evidence type="ECO:0000256" key="4">
    <source>
        <dbReference type="ARBA" id="ARBA00022801"/>
    </source>
</evidence>
<evidence type="ECO:0000313" key="9">
    <source>
        <dbReference type="EMBL" id="RKP30299.1"/>
    </source>
</evidence>
<dbReference type="PROSITE" id="PS00136">
    <property type="entry name" value="SUBTILASE_ASP"/>
    <property type="match status" value="1"/>
</dbReference>
<dbReference type="InterPro" id="IPR050131">
    <property type="entry name" value="Peptidase_S8_subtilisin-like"/>
</dbReference>
<accession>A0A4V1J2Z7</accession>
<dbReference type="InterPro" id="IPR010435">
    <property type="entry name" value="C5a/SBT2-like_Fn3"/>
</dbReference>
<keyword evidence="4" id="KW-0378">Hydrolase</keyword>